<name>A0A382EV36_9ZZZZ</name>
<dbReference type="AlphaFoldDB" id="A0A382EV36"/>
<evidence type="ECO:0000256" key="1">
    <source>
        <dbReference type="ARBA" id="ARBA00023002"/>
    </source>
</evidence>
<dbReference type="PROSITE" id="PS51176">
    <property type="entry name" value="PDH_ADH"/>
    <property type="match status" value="1"/>
</dbReference>
<reference evidence="3" key="1">
    <citation type="submission" date="2018-05" db="EMBL/GenBank/DDBJ databases">
        <authorList>
            <person name="Lanie J.A."/>
            <person name="Ng W.-L."/>
            <person name="Kazmierczak K.M."/>
            <person name="Andrzejewski T.M."/>
            <person name="Davidsen T.M."/>
            <person name="Wayne K.J."/>
            <person name="Tettelin H."/>
            <person name="Glass J.I."/>
            <person name="Rusch D."/>
            <person name="Podicherti R."/>
            <person name="Tsui H.-C.T."/>
            <person name="Winkler M.E."/>
        </authorList>
    </citation>
    <scope>NUCLEOTIDE SEQUENCE</scope>
</reference>
<protein>
    <recommendedName>
        <fullName evidence="2">Prephenate/arogenate dehydrogenase domain-containing protein</fullName>
    </recommendedName>
</protein>
<dbReference type="GO" id="GO:0004665">
    <property type="term" value="F:prephenate dehydrogenase (NADP+) activity"/>
    <property type="evidence" value="ECO:0007669"/>
    <property type="project" value="InterPro"/>
</dbReference>
<dbReference type="InterPro" id="IPR046826">
    <property type="entry name" value="PDH_N"/>
</dbReference>
<dbReference type="InterPro" id="IPR003099">
    <property type="entry name" value="Prephen_DH"/>
</dbReference>
<keyword evidence="1" id="KW-0560">Oxidoreductase</keyword>
<dbReference type="GO" id="GO:0070403">
    <property type="term" value="F:NAD+ binding"/>
    <property type="evidence" value="ECO:0007669"/>
    <property type="project" value="InterPro"/>
</dbReference>
<dbReference type="GO" id="GO:0008977">
    <property type="term" value="F:prephenate dehydrogenase (NAD+) activity"/>
    <property type="evidence" value="ECO:0007669"/>
    <property type="project" value="InterPro"/>
</dbReference>
<dbReference type="Gene3D" id="1.10.3660.10">
    <property type="entry name" value="6-phosphogluconate dehydrogenase C-terminal like domain"/>
    <property type="match status" value="1"/>
</dbReference>
<feature type="domain" description="Prephenate/arogenate dehydrogenase" evidence="2">
    <location>
        <begin position="25"/>
        <end position="312"/>
    </location>
</feature>
<dbReference type="InterPro" id="IPR036291">
    <property type="entry name" value="NAD(P)-bd_dom_sf"/>
</dbReference>
<dbReference type="GO" id="GO:0006571">
    <property type="term" value="P:tyrosine biosynthetic process"/>
    <property type="evidence" value="ECO:0007669"/>
    <property type="project" value="InterPro"/>
</dbReference>
<dbReference type="PANTHER" id="PTHR21363">
    <property type="entry name" value="PREPHENATE DEHYDROGENASE"/>
    <property type="match status" value="1"/>
</dbReference>
<proteinExistence type="predicted"/>
<dbReference type="Gene3D" id="3.40.50.720">
    <property type="entry name" value="NAD(P)-binding Rossmann-like Domain"/>
    <property type="match status" value="1"/>
</dbReference>
<dbReference type="SUPFAM" id="SSF48179">
    <property type="entry name" value="6-phosphogluconate dehydrogenase C-terminal domain-like"/>
    <property type="match status" value="1"/>
</dbReference>
<dbReference type="SUPFAM" id="SSF51735">
    <property type="entry name" value="NAD(P)-binding Rossmann-fold domains"/>
    <property type="match status" value="1"/>
</dbReference>
<evidence type="ECO:0000259" key="2">
    <source>
        <dbReference type="PROSITE" id="PS51176"/>
    </source>
</evidence>
<evidence type="ECO:0000313" key="3">
    <source>
        <dbReference type="EMBL" id="SVB54548.1"/>
    </source>
</evidence>
<dbReference type="EMBL" id="UINC01046479">
    <property type="protein sequence ID" value="SVB54548.1"/>
    <property type="molecule type" value="Genomic_DNA"/>
</dbReference>
<dbReference type="InterPro" id="IPR046825">
    <property type="entry name" value="PDH_C"/>
</dbReference>
<dbReference type="InterPro" id="IPR008927">
    <property type="entry name" value="6-PGluconate_DH-like_C_sf"/>
</dbReference>
<dbReference type="PANTHER" id="PTHR21363:SF0">
    <property type="entry name" value="PREPHENATE DEHYDROGENASE [NADP(+)]"/>
    <property type="match status" value="1"/>
</dbReference>
<organism evidence="3">
    <name type="scientific">marine metagenome</name>
    <dbReference type="NCBI Taxonomy" id="408172"/>
    <lineage>
        <taxon>unclassified sequences</taxon>
        <taxon>metagenomes</taxon>
        <taxon>ecological metagenomes</taxon>
    </lineage>
</organism>
<feature type="non-terminal residue" evidence="3">
    <location>
        <position position="1"/>
    </location>
</feature>
<gene>
    <name evidence="3" type="ORF">METZ01_LOCUS207402</name>
</gene>
<dbReference type="Pfam" id="PF20463">
    <property type="entry name" value="PDH_C"/>
    <property type="match status" value="1"/>
</dbReference>
<dbReference type="InterPro" id="IPR050812">
    <property type="entry name" value="Preph/Arog_dehydrog"/>
</dbReference>
<accession>A0A382EV36</accession>
<sequence>VRNPNQEDNPISGNVNVQSERHKLERIAVVGAGPIGTSIGLALKSVGLKNTEVIGQCSDRDSLSIIKKINAFDEIVSGLDEALEGAQLVVIDSPVSETRDILQSMSPHISDGAVVTDTGNSKVRCAVWAKEFLPDSIDYIGGRPIIKNFDMRLESSSSQLFKDNYYCIMPTEKADAQAIKTVVSMVEAIGAVPYFLDPIEHDSYSAAVDVLPMVISAAFVNTTAGSDSWKEMYKTASRAFDQQSMASSDDPIDAETQCLTVSQPLIHWIDQMILSMNKIRSQLSEDSDDLIESFITAWEQRARWETGAIGNDDSRPTLPTAGESMASVLLGDKLAKRFTKLGDADKRSSWKYPRTL</sequence>
<dbReference type="Pfam" id="PF02153">
    <property type="entry name" value="PDH_N"/>
    <property type="match status" value="1"/>
</dbReference>